<name>A0A0F9V558_9ZZZZ</name>
<dbReference type="EMBL" id="LAZR01000675">
    <property type="protein sequence ID" value="KKN61023.1"/>
    <property type="molecule type" value="Genomic_DNA"/>
</dbReference>
<evidence type="ECO:0000313" key="1">
    <source>
        <dbReference type="EMBL" id="KKN61023.1"/>
    </source>
</evidence>
<accession>A0A0F9V558</accession>
<dbReference type="AlphaFoldDB" id="A0A0F9V558"/>
<comment type="caution">
    <text evidence="1">The sequence shown here is derived from an EMBL/GenBank/DDBJ whole genome shotgun (WGS) entry which is preliminary data.</text>
</comment>
<reference evidence="1" key="1">
    <citation type="journal article" date="2015" name="Nature">
        <title>Complex archaea that bridge the gap between prokaryotes and eukaryotes.</title>
        <authorList>
            <person name="Spang A."/>
            <person name="Saw J.H."/>
            <person name="Jorgensen S.L."/>
            <person name="Zaremba-Niedzwiedzka K."/>
            <person name="Martijn J."/>
            <person name="Lind A.E."/>
            <person name="van Eijk R."/>
            <person name="Schleper C."/>
            <person name="Guy L."/>
            <person name="Ettema T.J."/>
        </authorList>
    </citation>
    <scope>NUCLEOTIDE SEQUENCE</scope>
</reference>
<gene>
    <name evidence="1" type="ORF">LCGC14_0526490</name>
</gene>
<proteinExistence type="predicted"/>
<sequence>MKHMSQRRQMKTSDIRREFNVNVMREDIDMEISLCGLCGNSGVIDTRKSAIWNGKEVGIIGNCVCENGRAQAKLFKKKAEEPVDIGELEEKLERQRHQMIFKPAPKKEEENCPFCKRPFKDHGGSCF</sequence>
<protein>
    <submittedName>
        <fullName evidence="1">Uncharacterized protein</fullName>
    </submittedName>
</protein>
<organism evidence="1">
    <name type="scientific">marine sediment metagenome</name>
    <dbReference type="NCBI Taxonomy" id="412755"/>
    <lineage>
        <taxon>unclassified sequences</taxon>
        <taxon>metagenomes</taxon>
        <taxon>ecological metagenomes</taxon>
    </lineage>
</organism>